<dbReference type="Proteomes" id="UP001066276">
    <property type="component" value="Chromosome 9"/>
</dbReference>
<evidence type="ECO:0000313" key="3">
    <source>
        <dbReference type="Proteomes" id="UP001066276"/>
    </source>
</evidence>
<name>A0AAV7N738_PLEWA</name>
<gene>
    <name evidence="2" type="ORF">NDU88_008575</name>
</gene>
<feature type="region of interest" description="Disordered" evidence="1">
    <location>
        <begin position="240"/>
        <end position="265"/>
    </location>
</feature>
<keyword evidence="3" id="KW-1185">Reference proteome</keyword>
<proteinExistence type="predicted"/>
<accession>A0AAV7N738</accession>
<comment type="caution">
    <text evidence="2">The sequence shown here is derived from an EMBL/GenBank/DDBJ whole genome shotgun (WGS) entry which is preliminary data.</text>
</comment>
<dbReference type="AlphaFoldDB" id="A0AAV7N738"/>
<dbReference type="EMBL" id="JANPWB010000013">
    <property type="protein sequence ID" value="KAJ1111239.1"/>
    <property type="molecule type" value="Genomic_DNA"/>
</dbReference>
<reference evidence="2" key="1">
    <citation type="journal article" date="2022" name="bioRxiv">
        <title>Sequencing and chromosome-scale assembly of the giantPleurodeles waltlgenome.</title>
        <authorList>
            <person name="Brown T."/>
            <person name="Elewa A."/>
            <person name="Iarovenko S."/>
            <person name="Subramanian E."/>
            <person name="Araus A.J."/>
            <person name="Petzold A."/>
            <person name="Susuki M."/>
            <person name="Suzuki K.-i.T."/>
            <person name="Hayashi T."/>
            <person name="Toyoda A."/>
            <person name="Oliveira C."/>
            <person name="Osipova E."/>
            <person name="Leigh N.D."/>
            <person name="Simon A."/>
            <person name="Yun M.H."/>
        </authorList>
    </citation>
    <scope>NUCLEOTIDE SEQUENCE</scope>
    <source>
        <strain evidence="2">20211129_DDA</strain>
        <tissue evidence="2">Liver</tissue>
    </source>
</reference>
<organism evidence="2 3">
    <name type="scientific">Pleurodeles waltl</name>
    <name type="common">Iberian ribbed newt</name>
    <dbReference type="NCBI Taxonomy" id="8319"/>
    <lineage>
        <taxon>Eukaryota</taxon>
        <taxon>Metazoa</taxon>
        <taxon>Chordata</taxon>
        <taxon>Craniata</taxon>
        <taxon>Vertebrata</taxon>
        <taxon>Euteleostomi</taxon>
        <taxon>Amphibia</taxon>
        <taxon>Batrachia</taxon>
        <taxon>Caudata</taxon>
        <taxon>Salamandroidea</taxon>
        <taxon>Salamandridae</taxon>
        <taxon>Pleurodelinae</taxon>
        <taxon>Pleurodeles</taxon>
    </lineage>
</organism>
<sequence>MKEETMVLGRLMKKAGSPQARSLQENQEPVVVVARPQQKSIAMGSASKPGEPSQMSKAQKQRSSTSTKDKTPAAQKSHPQDAKTSGPPHEKRPASKVAQAKERKPAGEKAATIFPPLVPNQSGEPKPSKVGFQPSPPGGWPKRRLSIPSETLPAPQRSILKKRNSICTDSLLPGHESSPKDASLLWSIPWERETHFPHIGPKGLLLFHDKAISVPPVQRRLSLRTNLSYSQEFSQALSELQSRPVSRDGPQQLGKLTPQEAEGQKPLWRRMSKHEHFATREELLPFPIAGTPTRRHSK</sequence>
<evidence type="ECO:0000256" key="1">
    <source>
        <dbReference type="SAM" id="MobiDB-lite"/>
    </source>
</evidence>
<feature type="region of interest" description="Disordered" evidence="1">
    <location>
        <begin position="1"/>
        <end position="157"/>
    </location>
</feature>
<evidence type="ECO:0000313" key="2">
    <source>
        <dbReference type="EMBL" id="KAJ1111239.1"/>
    </source>
</evidence>
<feature type="compositionally biased region" description="Basic and acidic residues" evidence="1">
    <location>
        <begin position="88"/>
        <end position="107"/>
    </location>
</feature>
<feature type="compositionally biased region" description="Polar residues" evidence="1">
    <location>
        <begin position="53"/>
        <end position="66"/>
    </location>
</feature>
<protein>
    <submittedName>
        <fullName evidence="2">Uncharacterized protein</fullName>
    </submittedName>
</protein>